<sequence>MNWKIHRHQNEVTSLTAPSWRLEFVCGEHLLSCGCCSFAHLKLCEWTGVSECRDKAKHRAAGLQSSRLWVQAMRFHASIH</sequence>
<evidence type="ECO:0000313" key="1">
    <source>
        <dbReference type="EMBL" id="KAB5584346.1"/>
    </source>
</evidence>
<dbReference type="EMBL" id="VFJC01000003">
    <property type="protein sequence ID" value="KAB5584346.1"/>
    <property type="molecule type" value="Genomic_DNA"/>
</dbReference>
<dbReference type="AlphaFoldDB" id="A0A5N5PZI6"/>
<keyword evidence="2" id="KW-1185">Reference proteome</keyword>
<name>A0A5N5PZI6_PANHP</name>
<comment type="caution">
    <text evidence="1">The sequence shown here is derived from an EMBL/GenBank/DDBJ whole genome shotgun (WGS) entry which is preliminary data.</text>
</comment>
<gene>
    <name evidence="1" type="ORF">PHYPO_G00106380</name>
</gene>
<accession>A0A5N5PZI6</accession>
<evidence type="ECO:0000313" key="2">
    <source>
        <dbReference type="Proteomes" id="UP000327468"/>
    </source>
</evidence>
<protein>
    <submittedName>
        <fullName evidence="1">Uncharacterized protein</fullName>
    </submittedName>
</protein>
<proteinExistence type="predicted"/>
<reference evidence="1 2" key="1">
    <citation type="submission" date="2019-06" db="EMBL/GenBank/DDBJ databases">
        <title>A chromosome-scale genome assembly of the striped catfish, Pangasianodon hypophthalmus.</title>
        <authorList>
            <person name="Wen M."/>
            <person name="Zahm M."/>
            <person name="Roques C."/>
            <person name="Cabau C."/>
            <person name="Klopp C."/>
            <person name="Donnadieu C."/>
            <person name="Jouanno E."/>
            <person name="Avarre J.-C."/>
            <person name="Campet M."/>
            <person name="Ha T.T.T."/>
            <person name="Dugue R."/>
            <person name="Lampietro C."/>
            <person name="Louis A."/>
            <person name="Herpin A."/>
            <person name="Echchiki A."/>
            <person name="Berthelot C."/>
            <person name="Parey E."/>
            <person name="Roest-Crollius H."/>
            <person name="Braasch I."/>
            <person name="Postlethwait J."/>
            <person name="Bobe J."/>
            <person name="Montfort J."/>
            <person name="Bouchez O."/>
            <person name="Begum T."/>
            <person name="Schartl M."/>
            <person name="Guiguen Y."/>
        </authorList>
    </citation>
    <scope>NUCLEOTIDE SEQUENCE [LARGE SCALE GENOMIC DNA]</scope>
    <source>
        <strain evidence="1 2">Indonesia</strain>
        <tissue evidence="1">Blood</tissue>
    </source>
</reference>
<dbReference type="Proteomes" id="UP000327468">
    <property type="component" value="Chromosome 2"/>
</dbReference>
<organism evidence="1 2">
    <name type="scientific">Pangasianodon hypophthalmus</name>
    <name type="common">Striped catfish</name>
    <name type="synonym">Helicophagus hypophthalmus</name>
    <dbReference type="NCBI Taxonomy" id="310915"/>
    <lineage>
        <taxon>Eukaryota</taxon>
        <taxon>Metazoa</taxon>
        <taxon>Chordata</taxon>
        <taxon>Craniata</taxon>
        <taxon>Vertebrata</taxon>
        <taxon>Euteleostomi</taxon>
        <taxon>Actinopterygii</taxon>
        <taxon>Neopterygii</taxon>
        <taxon>Teleostei</taxon>
        <taxon>Ostariophysi</taxon>
        <taxon>Siluriformes</taxon>
        <taxon>Pangasiidae</taxon>
        <taxon>Pangasianodon</taxon>
    </lineage>
</organism>